<dbReference type="AlphaFoldDB" id="A0A392TKP5"/>
<dbReference type="EMBL" id="LXQA010594836">
    <property type="protein sequence ID" value="MCI61174.1"/>
    <property type="molecule type" value="Genomic_DNA"/>
</dbReference>
<sequence>MFNIVPVATSRRATNSDTRSVSWPQLATPATTSDSLASTSPVPRLATLKNGDWRHKNLAWRQHAEQGA</sequence>
<organism evidence="2 3">
    <name type="scientific">Trifolium medium</name>
    <dbReference type="NCBI Taxonomy" id="97028"/>
    <lineage>
        <taxon>Eukaryota</taxon>
        <taxon>Viridiplantae</taxon>
        <taxon>Streptophyta</taxon>
        <taxon>Embryophyta</taxon>
        <taxon>Tracheophyta</taxon>
        <taxon>Spermatophyta</taxon>
        <taxon>Magnoliopsida</taxon>
        <taxon>eudicotyledons</taxon>
        <taxon>Gunneridae</taxon>
        <taxon>Pentapetalae</taxon>
        <taxon>rosids</taxon>
        <taxon>fabids</taxon>
        <taxon>Fabales</taxon>
        <taxon>Fabaceae</taxon>
        <taxon>Papilionoideae</taxon>
        <taxon>50 kb inversion clade</taxon>
        <taxon>NPAAA clade</taxon>
        <taxon>Hologalegina</taxon>
        <taxon>IRL clade</taxon>
        <taxon>Trifolieae</taxon>
        <taxon>Trifolium</taxon>
    </lineage>
</organism>
<proteinExistence type="predicted"/>
<name>A0A392TKP5_9FABA</name>
<comment type="caution">
    <text evidence="2">The sequence shown here is derived from an EMBL/GenBank/DDBJ whole genome shotgun (WGS) entry which is preliminary data.</text>
</comment>
<feature type="non-terminal residue" evidence="2">
    <location>
        <position position="68"/>
    </location>
</feature>
<protein>
    <submittedName>
        <fullName evidence="2">Uncharacterized protein</fullName>
    </submittedName>
</protein>
<accession>A0A392TKP5</accession>
<feature type="compositionally biased region" description="Polar residues" evidence="1">
    <location>
        <begin position="11"/>
        <end position="41"/>
    </location>
</feature>
<evidence type="ECO:0000313" key="2">
    <source>
        <dbReference type="EMBL" id="MCI61174.1"/>
    </source>
</evidence>
<evidence type="ECO:0000313" key="3">
    <source>
        <dbReference type="Proteomes" id="UP000265520"/>
    </source>
</evidence>
<evidence type="ECO:0000256" key="1">
    <source>
        <dbReference type="SAM" id="MobiDB-lite"/>
    </source>
</evidence>
<dbReference type="Proteomes" id="UP000265520">
    <property type="component" value="Unassembled WGS sequence"/>
</dbReference>
<keyword evidence="3" id="KW-1185">Reference proteome</keyword>
<reference evidence="2 3" key="1">
    <citation type="journal article" date="2018" name="Front. Plant Sci.">
        <title>Red Clover (Trifolium pratense) and Zigzag Clover (T. medium) - A Picture of Genomic Similarities and Differences.</title>
        <authorList>
            <person name="Dluhosova J."/>
            <person name="Istvanek J."/>
            <person name="Nedelnik J."/>
            <person name="Repkova J."/>
        </authorList>
    </citation>
    <scope>NUCLEOTIDE SEQUENCE [LARGE SCALE GENOMIC DNA]</scope>
    <source>
        <strain evidence="3">cv. 10/8</strain>
        <tissue evidence="2">Leaf</tissue>
    </source>
</reference>
<feature type="region of interest" description="Disordered" evidence="1">
    <location>
        <begin position="1"/>
        <end position="43"/>
    </location>
</feature>